<protein>
    <recommendedName>
        <fullName evidence="4">16S rRNA (guanine(1405)-N(7))-methyltransferase</fullName>
        <ecNumber evidence="3">2.1.1.179</ecNumber>
    </recommendedName>
    <alternativeName>
        <fullName evidence="10">16S rRNA m7G1405 methyltransferase</fullName>
    </alternativeName>
</protein>
<evidence type="ECO:0000256" key="6">
    <source>
        <dbReference type="ARBA" id="ARBA00022603"/>
    </source>
</evidence>
<dbReference type="Pfam" id="PF07091">
    <property type="entry name" value="FmrO"/>
    <property type="match status" value="1"/>
</dbReference>
<gene>
    <name evidence="12" type="ORF">ATC1_12122</name>
</gene>
<keyword evidence="7 12" id="KW-0808">Transferase</keyword>
<dbReference type="InterPro" id="IPR029063">
    <property type="entry name" value="SAM-dependent_MTases_sf"/>
</dbReference>
<keyword evidence="5" id="KW-0698">rRNA processing</keyword>
<evidence type="ECO:0000256" key="2">
    <source>
        <dbReference type="ARBA" id="ARBA00005487"/>
    </source>
</evidence>
<evidence type="ECO:0000256" key="9">
    <source>
        <dbReference type="ARBA" id="ARBA00023251"/>
    </source>
</evidence>
<dbReference type="EC" id="2.1.1.179" evidence="3"/>
<dbReference type="EMBL" id="DF968180">
    <property type="protein sequence ID" value="GAP39591.1"/>
    <property type="molecule type" value="Genomic_DNA"/>
</dbReference>
<feature type="binding site" evidence="11">
    <location>
        <position position="138"/>
    </location>
    <ligand>
        <name>S-adenosyl-L-methionine</name>
        <dbReference type="ChEBI" id="CHEBI:59789"/>
    </ligand>
</feature>
<dbReference type="OrthoDB" id="3352509at2"/>
<dbReference type="InterPro" id="IPR025981">
    <property type="entry name" value="rRNA_MeTrfase"/>
</dbReference>
<dbReference type="GO" id="GO:0008649">
    <property type="term" value="F:rRNA methyltransferase activity"/>
    <property type="evidence" value="ECO:0007669"/>
    <property type="project" value="InterPro"/>
</dbReference>
<keyword evidence="8 11" id="KW-0949">S-adenosyl-L-methionine</keyword>
<keyword evidence="13" id="KW-1185">Reference proteome</keyword>
<evidence type="ECO:0000256" key="4">
    <source>
        <dbReference type="ARBA" id="ARBA00015154"/>
    </source>
</evidence>
<evidence type="ECO:0000256" key="1">
    <source>
        <dbReference type="ARBA" id="ARBA00001643"/>
    </source>
</evidence>
<comment type="similarity">
    <text evidence="2">Belongs to the methyltransferase superfamily. Aminoglycoside resistance family.</text>
</comment>
<feature type="binding site" evidence="11">
    <location>
        <begin position="107"/>
        <end position="113"/>
    </location>
    <ligand>
        <name>S-adenosyl-L-methionine</name>
        <dbReference type="ChEBI" id="CHEBI:59789"/>
    </ligand>
</feature>
<evidence type="ECO:0000256" key="5">
    <source>
        <dbReference type="ARBA" id="ARBA00022552"/>
    </source>
</evidence>
<dbReference type="AlphaFoldDB" id="A0A0K8PAC4"/>
<dbReference type="Proteomes" id="UP000053370">
    <property type="component" value="Unassembled WGS sequence"/>
</dbReference>
<name>A0A0K8PAC4_9CHLR</name>
<comment type="catalytic activity">
    <reaction evidence="1">
        <text>guanosine(1405) in 16S rRNA + S-adenosyl-L-methionine = N(7)-methylguanosine(1405) in 16S rRNA + S-adenosyl-L-homocysteine</text>
        <dbReference type="Rhea" id="RHEA:42772"/>
        <dbReference type="Rhea" id="RHEA-COMP:10225"/>
        <dbReference type="Rhea" id="RHEA-COMP:10226"/>
        <dbReference type="ChEBI" id="CHEBI:57856"/>
        <dbReference type="ChEBI" id="CHEBI:59789"/>
        <dbReference type="ChEBI" id="CHEBI:74269"/>
        <dbReference type="ChEBI" id="CHEBI:74480"/>
        <dbReference type="EC" id="2.1.1.179"/>
    </reaction>
</comment>
<dbReference type="InterPro" id="IPR010769">
    <property type="entry name" value="rRNA_MeTrfase_GmN_bac"/>
</dbReference>
<evidence type="ECO:0000256" key="8">
    <source>
        <dbReference type="ARBA" id="ARBA00022691"/>
    </source>
</evidence>
<sequence length="280" mass="32988">MSVDRPSTFTFDIEEIQKTVIRKILRSRKYQALDIPEDTIMQLWQQESSKTKNWKEAEKNVREKLHQIIAPYLGDPDYSLAEQQLLEACQNGEAAVQNWCKDMLLSHSSSKERMPHMDVFYQKLFEKIGRPQSIQDLACAMNPFAFPWMNLPKSTVYYAYDLHHPRINLINRFFGIQRLQSLAKVQDILINTPEIHTDAAFFFKEAHRFEARSKGCCRDFFRRIQTDWLVVTLPAENLTGQHGMRDRQRRLMDKAIEGSGWDMVEFEIETEMVFCIHKYG</sequence>
<dbReference type="STRING" id="1678840.ATC1_12122"/>
<evidence type="ECO:0000256" key="7">
    <source>
        <dbReference type="ARBA" id="ARBA00022679"/>
    </source>
</evidence>
<evidence type="ECO:0000256" key="10">
    <source>
        <dbReference type="ARBA" id="ARBA00033062"/>
    </source>
</evidence>
<dbReference type="Gene3D" id="1.10.8.10">
    <property type="entry name" value="DNA helicase RuvA subunit, C-terminal domain"/>
    <property type="match status" value="1"/>
</dbReference>
<evidence type="ECO:0000256" key="3">
    <source>
        <dbReference type="ARBA" id="ARBA00012300"/>
    </source>
</evidence>
<keyword evidence="6 12" id="KW-0489">Methyltransferase</keyword>
<evidence type="ECO:0000313" key="13">
    <source>
        <dbReference type="Proteomes" id="UP000053370"/>
    </source>
</evidence>
<dbReference type="PIRSF" id="PIRSF015852">
    <property type="entry name" value="RRNA_mtase_Grm"/>
    <property type="match status" value="1"/>
</dbReference>
<dbReference type="RefSeq" id="WP_062278161.1">
    <property type="nucleotide sequence ID" value="NZ_DF968180.1"/>
</dbReference>
<proteinExistence type="inferred from homology"/>
<evidence type="ECO:0000256" key="11">
    <source>
        <dbReference type="PIRSR" id="PIRSR015852-1"/>
    </source>
</evidence>
<feature type="binding site" evidence="11">
    <location>
        <position position="161"/>
    </location>
    <ligand>
        <name>S-adenosyl-L-methionine</name>
        <dbReference type="ChEBI" id="CHEBI:59789"/>
    </ligand>
</feature>
<dbReference type="Gene3D" id="3.40.50.150">
    <property type="entry name" value="Vaccinia Virus protein VP39"/>
    <property type="match status" value="1"/>
</dbReference>
<accession>A0A0K8PAC4</accession>
<reference evidence="12" key="1">
    <citation type="journal article" date="2015" name="Genome Announc.">
        <title>Draft Genome Sequence of Anaerolineae Strain TC1, a Novel Isolate from a Methanogenic Wastewater Treatment System.</title>
        <authorList>
            <person name="Matsuura N."/>
            <person name="Tourlousse D.M."/>
            <person name="Sun L."/>
            <person name="Toyonaga M."/>
            <person name="Kuroda K."/>
            <person name="Ohashi A."/>
            <person name="Cruz R."/>
            <person name="Yamaguchi T."/>
            <person name="Sekiguchi Y."/>
        </authorList>
    </citation>
    <scope>NUCLEOTIDE SEQUENCE [LARGE SCALE GENOMIC DNA]</scope>
    <source>
        <strain evidence="12">TC1</strain>
    </source>
</reference>
<dbReference type="GO" id="GO:0046677">
    <property type="term" value="P:response to antibiotic"/>
    <property type="evidence" value="ECO:0007669"/>
    <property type="project" value="UniProtKB-KW"/>
</dbReference>
<feature type="binding site" evidence="11">
    <location>
        <begin position="187"/>
        <end position="188"/>
    </location>
    <ligand>
        <name>S-adenosyl-L-methionine</name>
        <dbReference type="ChEBI" id="CHEBI:59789"/>
    </ligand>
</feature>
<organism evidence="12">
    <name type="scientific">Flexilinea flocculi</name>
    <dbReference type="NCBI Taxonomy" id="1678840"/>
    <lineage>
        <taxon>Bacteria</taxon>
        <taxon>Bacillati</taxon>
        <taxon>Chloroflexota</taxon>
        <taxon>Anaerolineae</taxon>
        <taxon>Anaerolineales</taxon>
        <taxon>Anaerolineaceae</taxon>
        <taxon>Flexilinea</taxon>
    </lineage>
</organism>
<keyword evidence="9" id="KW-0046">Antibiotic resistance</keyword>
<evidence type="ECO:0000313" key="12">
    <source>
        <dbReference type="EMBL" id="GAP39591.1"/>
    </source>
</evidence>